<evidence type="ECO:0000256" key="1">
    <source>
        <dbReference type="ARBA" id="ARBA00004776"/>
    </source>
</evidence>
<name>A0ABP9BMI1_9MICC</name>
<accession>A0ABP9BMI1</accession>
<evidence type="ECO:0000259" key="6">
    <source>
        <dbReference type="Pfam" id="PF02709"/>
    </source>
</evidence>
<gene>
    <name evidence="7" type="ORF">GCM10023352_14710</name>
</gene>
<evidence type="ECO:0000313" key="8">
    <source>
        <dbReference type="Proteomes" id="UP001500187"/>
    </source>
</evidence>
<reference evidence="8" key="1">
    <citation type="journal article" date="2019" name="Int. J. Syst. Evol. Microbiol.">
        <title>The Global Catalogue of Microorganisms (GCM) 10K type strain sequencing project: providing services to taxonomists for standard genome sequencing and annotation.</title>
        <authorList>
            <consortium name="The Broad Institute Genomics Platform"/>
            <consortium name="The Broad Institute Genome Sequencing Center for Infectious Disease"/>
            <person name="Wu L."/>
            <person name="Ma J."/>
        </authorList>
    </citation>
    <scope>NUCLEOTIDE SEQUENCE [LARGE SCALE GENOMIC DNA]</scope>
    <source>
        <strain evidence="8">JCM 18541</strain>
    </source>
</reference>
<feature type="domain" description="Galactosyltransferase C-terminal" evidence="6">
    <location>
        <begin position="153"/>
        <end position="202"/>
    </location>
</feature>
<dbReference type="Pfam" id="PF02709">
    <property type="entry name" value="Glyco_transf_7C"/>
    <property type="match status" value="1"/>
</dbReference>
<proteinExistence type="inferred from homology"/>
<comment type="pathway">
    <text evidence="1">Cell wall biogenesis; cell wall polysaccharide biosynthesis.</text>
</comment>
<dbReference type="Gene3D" id="3.90.550.10">
    <property type="entry name" value="Spore Coat Polysaccharide Biosynthesis Protein SpsA, Chain A"/>
    <property type="match status" value="1"/>
</dbReference>
<dbReference type="Pfam" id="PF00535">
    <property type="entry name" value="Glycos_transf_2"/>
    <property type="match status" value="1"/>
</dbReference>
<evidence type="ECO:0000259" key="5">
    <source>
        <dbReference type="Pfam" id="PF00535"/>
    </source>
</evidence>
<evidence type="ECO:0000313" key="7">
    <source>
        <dbReference type="EMBL" id="GAA4796371.1"/>
    </source>
</evidence>
<keyword evidence="4" id="KW-0808">Transferase</keyword>
<dbReference type="SUPFAM" id="SSF53448">
    <property type="entry name" value="Nucleotide-diphospho-sugar transferases"/>
    <property type="match status" value="1"/>
</dbReference>
<dbReference type="InterPro" id="IPR001173">
    <property type="entry name" value="Glyco_trans_2-like"/>
</dbReference>
<dbReference type="InterPro" id="IPR029044">
    <property type="entry name" value="Nucleotide-diphossugar_trans"/>
</dbReference>
<comment type="caution">
    <text evidence="7">The sequence shown here is derived from an EMBL/GenBank/DDBJ whole genome shotgun (WGS) entry which is preliminary data.</text>
</comment>
<evidence type="ECO:0000256" key="3">
    <source>
        <dbReference type="ARBA" id="ARBA00022676"/>
    </source>
</evidence>
<sequence length="305" mass="34012">MSSPLQASVIICVKNGQDFLRRQLDAVTAQVTNPRISYEIIVVDNGSTDGTLQVIQEWLKTVRANGLVKTFSQPHLKGIPTVRNFAAQQAEGNLLLFCDADDEVSDSWVQAYIDRLNGQEALAGGLIEAYDSAGAAHPGLFPHSLIQTTYLPHVGNCNCAVSRSIFFAVGGYDQSLPTYGFEDVDFSWRVQEAGFPIIFVEEARIRFQMSGSTASFRKKFLLGKGRVLMARRYPSYDSETYSVGYCTKKIIRVASEIIHKFRKERTFNRRELSVLVASFGNLYGALFYSGKNRQPARELLPLSEV</sequence>
<dbReference type="Proteomes" id="UP001500187">
    <property type="component" value="Unassembled WGS sequence"/>
</dbReference>
<comment type="similarity">
    <text evidence="2">Belongs to the glycosyltransferase 2 family.</text>
</comment>
<dbReference type="RefSeq" id="WP_345446118.1">
    <property type="nucleotide sequence ID" value="NZ_BAABKP010000002.1"/>
</dbReference>
<evidence type="ECO:0000256" key="4">
    <source>
        <dbReference type="ARBA" id="ARBA00022679"/>
    </source>
</evidence>
<keyword evidence="8" id="KW-1185">Reference proteome</keyword>
<dbReference type="PANTHER" id="PTHR43179:SF12">
    <property type="entry name" value="GALACTOFURANOSYLTRANSFERASE GLFT2"/>
    <property type="match status" value="1"/>
</dbReference>
<feature type="domain" description="Glycosyltransferase 2-like" evidence="5">
    <location>
        <begin position="8"/>
        <end position="131"/>
    </location>
</feature>
<organism evidence="7 8">
    <name type="scientific">Rothia endophytica</name>
    <dbReference type="NCBI Taxonomy" id="1324766"/>
    <lineage>
        <taxon>Bacteria</taxon>
        <taxon>Bacillati</taxon>
        <taxon>Actinomycetota</taxon>
        <taxon>Actinomycetes</taxon>
        <taxon>Micrococcales</taxon>
        <taxon>Micrococcaceae</taxon>
        <taxon>Rothia</taxon>
    </lineage>
</organism>
<dbReference type="PANTHER" id="PTHR43179">
    <property type="entry name" value="RHAMNOSYLTRANSFERASE WBBL"/>
    <property type="match status" value="1"/>
</dbReference>
<dbReference type="EMBL" id="BAABKP010000002">
    <property type="protein sequence ID" value="GAA4796371.1"/>
    <property type="molecule type" value="Genomic_DNA"/>
</dbReference>
<keyword evidence="3" id="KW-0328">Glycosyltransferase</keyword>
<protein>
    <submittedName>
        <fullName evidence="7">Glycosyltransferase family 2 protein</fullName>
    </submittedName>
</protein>
<evidence type="ECO:0000256" key="2">
    <source>
        <dbReference type="ARBA" id="ARBA00006739"/>
    </source>
</evidence>
<dbReference type="InterPro" id="IPR027791">
    <property type="entry name" value="Galactosyl_T_C"/>
</dbReference>